<dbReference type="AlphaFoldDB" id="A0A803TVF1"/>
<dbReference type="PANTHER" id="PTHR46060:SF1">
    <property type="entry name" value="MARINER MOS1 TRANSPOSASE-LIKE PROTEIN"/>
    <property type="match status" value="1"/>
</dbReference>
<dbReference type="Pfam" id="PF01359">
    <property type="entry name" value="Transposase_1"/>
    <property type="match status" value="1"/>
</dbReference>
<protein>
    <recommendedName>
        <fullName evidence="1">Mos1 transposase HTH domain-containing protein</fullName>
    </recommendedName>
</protein>
<dbReference type="GO" id="GO:0003676">
    <property type="term" value="F:nucleic acid binding"/>
    <property type="evidence" value="ECO:0007669"/>
    <property type="project" value="InterPro"/>
</dbReference>
<dbReference type="PANTHER" id="PTHR46060">
    <property type="entry name" value="MARINER MOS1 TRANSPOSASE-LIKE PROTEIN"/>
    <property type="match status" value="1"/>
</dbReference>
<sequence>MSHIPCFPENKTVSYINFLEYRAVIKFLYLKGHTPKETFDEMKKVYGDDSPSYDVVKNWHRQFKCGRTSVQTAPIPGRPHSAIDEHTIQQVEVAILENSRVTVRHLAQNVKISVGSVEKIIQDHLHMHKISSRWVPQLLTPFQKQERVKCSQALLTMCHENQEDFFNRLITWDESWVHHYDPETKVQLMQWKHHDSPPPKKACAQLSAGKVMLTVFWDQHGVVLMDFLAKGTMITGAYYASLLRKLREAIKTNRRGMLNKGARLLQDSAPVQNSHVAQMEACSCGFEILPHPPYSPDLAPSDFHLFPTMKLFLKGKHFSDDETLISEVTTWLLEQPADFYKRGVYSCLKRWEKCVSLGGSYVEKD</sequence>
<dbReference type="InParanoid" id="A0A803TVF1"/>
<feature type="domain" description="Mos1 transposase HTH" evidence="1">
    <location>
        <begin position="21"/>
        <end position="66"/>
    </location>
</feature>
<reference evidence="2" key="2">
    <citation type="submission" date="2025-08" db="UniProtKB">
        <authorList>
            <consortium name="Ensembl"/>
        </authorList>
    </citation>
    <scope>IDENTIFICATION</scope>
</reference>
<accession>A0A803TVF1</accession>
<dbReference type="InterPro" id="IPR036397">
    <property type="entry name" value="RNaseH_sf"/>
</dbReference>
<dbReference type="GeneTree" id="ENSGT00940000164451"/>
<organism evidence="2 3">
    <name type="scientific">Anolis carolinensis</name>
    <name type="common">Green anole</name>
    <name type="synonym">American chameleon</name>
    <dbReference type="NCBI Taxonomy" id="28377"/>
    <lineage>
        <taxon>Eukaryota</taxon>
        <taxon>Metazoa</taxon>
        <taxon>Chordata</taxon>
        <taxon>Craniata</taxon>
        <taxon>Vertebrata</taxon>
        <taxon>Euteleostomi</taxon>
        <taxon>Lepidosauria</taxon>
        <taxon>Squamata</taxon>
        <taxon>Bifurcata</taxon>
        <taxon>Unidentata</taxon>
        <taxon>Episquamata</taxon>
        <taxon>Toxicofera</taxon>
        <taxon>Iguania</taxon>
        <taxon>Dactyloidae</taxon>
        <taxon>Anolis</taxon>
    </lineage>
</organism>
<dbReference type="InterPro" id="IPR052709">
    <property type="entry name" value="Transposase-MT_Hybrid"/>
</dbReference>
<dbReference type="Gene3D" id="3.30.420.10">
    <property type="entry name" value="Ribonuclease H-like superfamily/Ribonuclease H"/>
    <property type="match status" value="1"/>
</dbReference>
<evidence type="ECO:0000313" key="2">
    <source>
        <dbReference type="Ensembl" id="ENSACAP00000039191.1"/>
    </source>
</evidence>
<dbReference type="Gene3D" id="1.10.10.1450">
    <property type="match status" value="1"/>
</dbReference>
<evidence type="ECO:0000313" key="3">
    <source>
        <dbReference type="Proteomes" id="UP000001646"/>
    </source>
</evidence>
<proteinExistence type="predicted"/>
<keyword evidence="3" id="KW-1185">Reference proteome</keyword>
<reference evidence="2" key="3">
    <citation type="submission" date="2025-09" db="UniProtKB">
        <authorList>
            <consortium name="Ensembl"/>
        </authorList>
    </citation>
    <scope>IDENTIFICATION</scope>
</reference>
<dbReference type="Ensembl" id="ENSACAT00000041408.1">
    <property type="protein sequence ID" value="ENSACAP00000039191.1"/>
    <property type="gene ID" value="ENSACAG00000043684.1"/>
</dbReference>
<evidence type="ECO:0000259" key="1">
    <source>
        <dbReference type="Pfam" id="PF17906"/>
    </source>
</evidence>
<dbReference type="Proteomes" id="UP000001646">
    <property type="component" value="Chromosome 3"/>
</dbReference>
<dbReference type="InterPro" id="IPR001888">
    <property type="entry name" value="Transposase_1"/>
</dbReference>
<dbReference type="Pfam" id="PF17906">
    <property type="entry name" value="HTH_48"/>
    <property type="match status" value="1"/>
</dbReference>
<dbReference type="InterPro" id="IPR041426">
    <property type="entry name" value="Mos1_HTH"/>
</dbReference>
<reference evidence="2 3" key="1">
    <citation type="submission" date="2009-12" db="EMBL/GenBank/DDBJ databases">
        <title>The Genome Sequence of Anolis carolinensis (Green Anole Lizard).</title>
        <authorList>
            <consortium name="The Genome Sequencing Platform"/>
            <person name="Di Palma F."/>
            <person name="Alfoldi J."/>
            <person name="Heiman D."/>
            <person name="Young S."/>
            <person name="Grabherr M."/>
            <person name="Johnson J."/>
            <person name="Lander E.S."/>
            <person name="Lindblad-Toh K."/>
        </authorList>
    </citation>
    <scope>NUCLEOTIDE SEQUENCE [LARGE SCALE GENOMIC DNA]</scope>
    <source>
        <strain evidence="2 3">JBL SC #1</strain>
    </source>
</reference>
<name>A0A803TVF1_ANOCA</name>